<dbReference type="RefSeq" id="WP_205261215.1">
    <property type="nucleotide sequence ID" value="NZ_JAERWK010000016.1"/>
</dbReference>
<dbReference type="AlphaFoldDB" id="A0A939C010"/>
<keyword evidence="2" id="KW-0813">Transport</keyword>
<evidence type="ECO:0000256" key="2">
    <source>
        <dbReference type="ARBA" id="ARBA00022448"/>
    </source>
</evidence>
<dbReference type="Pfam" id="PF08352">
    <property type="entry name" value="oligo_HPY"/>
    <property type="match status" value="1"/>
</dbReference>
<dbReference type="EMBL" id="JAERWK010000016">
    <property type="protein sequence ID" value="MBM9468281.1"/>
    <property type="molecule type" value="Genomic_DNA"/>
</dbReference>
<accession>A0A939C010</accession>
<dbReference type="PANTHER" id="PTHR43776">
    <property type="entry name" value="TRANSPORT ATP-BINDING PROTEIN"/>
    <property type="match status" value="1"/>
</dbReference>
<evidence type="ECO:0000313" key="7">
    <source>
        <dbReference type="EMBL" id="MBM9468281.1"/>
    </source>
</evidence>
<feature type="domain" description="ABC transporter" evidence="6">
    <location>
        <begin position="32"/>
        <end position="283"/>
    </location>
</feature>
<protein>
    <submittedName>
        <fullName evidence="7">ATP-binding cassette domain-containing protein</fullName>
    </submittedName>
</protein>
<evidence type="ECO:0000256" key="4">
    <source>
        <dbReference type="ARBA" id="ARBA00022840"/>
    </source>
</evidence>
<dbReference type="GO" id="GO:0005524">
    <property type="term" value="F:ATP binding"/>
    <property type="evidence" value="ECO:0007669"/>
    <property type="project" value="UniProtKB-KW"/>
</dbReference>
<dbReference type="PROSITE" id="PS00211">
    <property type="entry name" value="ABC_TRANSPORTER_1"/>
    <property type="match status" value="1"/>
</dbReference>
<dbReference type="InterPro" id="IPR050319">
    <property type="entry name" value="ABC_transp_ATP-bind"/>
</dbReference>
<organism evidence="7 8">
    <name type="scientific">Nakamurella leprariae</name>
    <dbReference type="NCBI Taxonomy" id="2803911"/>
    <lineage>
        <taxon>Bacteria</taxon>
        <taxon>Bacillati</taxon>
        <taxon>Actinomycetota</taxon>
        <taxon>Actinomycetes</taxon>
        <taxon>Nakamurellales</taxon>
        <taxon>Nakamurellaceae</taxon>
        <taxon>Nakamurella</taxon>
    </lineage>
</organism>
<keyword evidence="3" id="KW-0547">Nucleotide-binding</keyword>
<feature type="region of interest" description="Disordered" evidence="5">
    <location>
        <begin position="362"/>
        <end position="410"/>
    </location>
</feature>
<keyword evidence="4 7" id="KW-0067">ATP-binding</keyword>
<dbReference type="InterPro" id="IPR027417">
    <property type="entry name" value="P-loop_NTPase"/>
</dbReference>
<comment type="similarity">
    <text evidence="1">Belongs to the ABC transporter superfamily.</text>
</comment>
<keyword evidence="8" id="KW-1185">Reference proteome</keyword>
<reference evidence="7" key="1">
    <citation type="submission" date="2021-01" db="EMBL/GenBank/DDBJ databases">
        <title>YIM 132084 draft genome.</title>
        <authorList>
            <person name="An D."/>
        </authorList>
    </citation>
    <scope>NUCLEOTIDE SEQUENCE</scope>
    <source>
        <strain evidence="7">YIM 132084</strain>
    </source>
</reference>
<dbReference type="GO" id="GO:0055085">
    <property type="term" value="P:transmembrane transport"/>
    <property type="evidence" value="ECO:0007669"/>
    <property type="project" value="UniProtKB-ARBA"/>
</dbReference>
<dbReference type="Gene3D" id="3.40.50.300">
    <property type="entry name" value="P-loop containing nucleotide triphosphate hydrolases"/>
    <property type="match status" value="1"/>
</dbReference>
<name>A0A939C010_9ACTN</name>
<dbReference type="GO" id="GO:0015833">
    <property type="term" value="P:peptide transport"/>
    <property type="evidence" value="ECO:0007669"/>
    <property type="project" value="InterPro"/>
</dbReference>
<dbReference type="Pfam" id="PF00005">
    <property type="entry name" value="ABC_tran"/>
    <property type="match status" value="1"/>
</dbReference>
<evidence type="ECO:0000259" key="6">
    <source>
        <dbReference type="PROSITE" id="PS50893"/>
    </source>
</evidence>
<dbReference type="InterPro" id="IPR017871">
    <property type="entry name" value="ABC_transporter-like_CS"/>
</dbReference>
<evidence type="ECO:0000256" key="1">
    <source>
        <dbReference type="ARBA" id="ARBA00005417"/>
    </source>
</evidence>
<comment type="caution">
    <text evidence="7">The sequence shown here is derived from an EMBL/GenBank/DDBJ whole genome shotgun (WGS) entry which is preliminary data.</text>
</comment>
<dbReference type="PANTHER" id="PTHR43776:SF7">
    <property type="entry name" value="D,D-DIPEPTIDE TRANSPORT ATP-BINDING PROTEIN DDPF-RELATED"/>
    <property type="match status" value="1"/>
</dbReference>
<dbReference type="SUPFAM" id="SSF52540">
    <property type="entry name" value="P-loop containing nucleoside triphosphate hydrolases"/>
    <property type="match status" value="1"/>
</dbReference>
<dbReference type="NCBIfam" id="TIGR01727">
    <property type="entry name" value="oligo_HPY"/>
    <property type="match status" value="1"/>
</dbReference>
<sequence>MSSPASAATGVRSDEGSEHLLDVRDLVMEFPVKGKGFFRRTVGRVQAVSGVSLHLDAGETLGVVGESGCGKSTTGRAILQLHKPTSGSVRLRGRELTTMSAQDLRAVRRNLQIVFQDPFASLNPKMPVNDIIGEALRIHGLWKAGQGGTNGSAGTKGGTERVGQLLSLVGLSPEHGNRYPHEFSGGQRQRIGIARALALEPEVLILDEPVSALDVSVQAGVVNLLEDLQDRLGLAYFFIAHDLSIVRHISDRIAVMYLGKIVETGPRDDVYDHPMHPYTVALLSAAPEADPEAERTRERIILTGDVPSPLNPPSGCRFRTRCWKAQDVCATQEPPPIDHGNGHLVACHFPVTDVERELREAQQHLQGGRTAVPDPRSVGAPVGPVGGHGAAGVGREAVADPRSPEAGSAS</sequence>
<evidence type="ECO:0000256" key="5">
    <source>
        <dbReference type="SAM" id="MobiDB-lite"/>
    </source>
</evidence>
<gene>
    <name evidence="7" type="ORF">JL106_13430</name>
</gene>
<evidence type="ECO:0000256" key="3">
    <source>
        <dbReference type="ARBA" id="ARBA00022741"/>
    </source>
</evidence>
<dbReference type="InterPro" id="IPR003593">
    <property type="entry name" value="AAA+_ATPase"/>
</dbReference>
<evidence type="ECO:0000313" key="8">
    <source>
        <dbReference type="Proteomes" id="UP000663792"/>
    </source>
</evidence>
<dbReference type="GO" id="GO:0016887">
    <property type="term" value="F:ATP hydrolysis activity"/>
    <property type="evidence" value="ECO:0007669"/>
    <property type="project" value="InterPro"/>
</dbReference>
<dbReference type="Proteomes" id="UP000663792">
    <property type="component" value="Unassembled WGS sequence"/>
</dbReference>
<dbReference type="SMART" id="SM00382">
    <property type="entry name" value="AAA"/>
    <property type="match status" value="1"/>
</dbReference>
<proteinExistence type="inferred from homology"/>
<dbReference type="InterPro" id="IPR013563">
    <property type="entry name" value="Oligopep_ABC_C"/>
</dbReference>
<dbReference type="PROSITE" id="PS50893">
    <property type="entry name" value="ABC_TRANSPORTER_2"/>
    <property type="match status" value="1"/>
</dbReference>
<dbReference type="FunFam" id="3.40.50.300:FF:000016">
    <property type="entry name" value="Oligopeptide ABC transporter ATP-binding component"/>
    <property type="match status" value="1"/>
</dbReference>
<dbReference type="CDD" id="cd03257">
    <property type="entry name" value="ABC_NikE_OppD_transporters"/>
    <property type="match status" value="1"/>
</dbReference>
<dbReference type="InterPro" id="IPR003439">
    <property type="entry name" value="ABC_transporter-like_ATP-bd"/>
</dbReference>